<accession>A0A5C6A8S4</accession>
<proteinExistence type="predicted"/>
<protein>
    <recommendedName>
        <fullName evidence="3">Transposase IS200 like protein</fullName>
    </recommendedName>
</protein>
<sequence>MNLDEPLAYFITFTVYGTFLQGDARWWRSRNEGVRTPQPFLEQWHRDRLNHDVLLLDENQRAAVDVEIHRFCEFRGWKLWKVNPRSNHVHVVVTASGYNGAKARNQIKANCTRVLREGWPIFIDRPIWSVGGDWKCVNNEEDLEAVILYAGEIQDRKGRDAP</sequence>
<gene>
    <name evidence="1" type="ORF">Pla100_33500</name>
</gene>
<dbReference type="GO" id="GO:0004803">
    <property type="term" value="F:transposase activity"/>
    <property type="evidence" value="ECO:0007669"/>
    <property type="project" value="InterPro"/>
</dbReference>
<dbReference type="Proteomes" id="UP000316213">
    <property type="component" value="Unassembled WGS sequence"/>
</dbReference>
<dbReference type="GO" id="GO:0006313">
    <property type="term" value="P:DNA transposition"/>
    <property type="evidence" value="ECO:0007669"/>
    <property type="project" value="InterPro"/>
</dbReference>
<dbReference type="InterPro" id="IPR036515">
    <property type="entry name" value="Transposase_17_sf"/>
</dbReference>
<dbReference type="OrthoDB" id="274221at2"/>
<comment type="caution">
    <text evidence="1">The sequence shown here is derived from an EMBL/GenBank/DDBJ whole genome shotgun (WGS) entry which is preliminary data.</text>
</comment>
<name>A0A5C6A8S4_9BACT</name>
<dbReference type="AlphaFoldDB" id="A0A5C6A8S4"/>
<dbReference type="Gene3D" id="3.30.70.1290">
    <property type="entry name" value="Transposase IS200-like"/>
    <property type="match status" value="1"/>
</dbReference>
<dbReference type="RefSeq" id="WP_146578735.1">
    <property type="nucleotide sequence ID" value="NZ_SJPM01000006.1"/>
</dbReference>
<dbReference type="SUPFAM" id="SSF143422">
    <property type="entry name" value="Transposase IS200-like"/>
    <property type="match status" value="1"/>
</dbReference>
<evidence type="ECO:0000313" key="2">
    <source>
        <dbReference type="Proteomes" id="UP000316213"/>
    </source>
</evidence>
<dbReference type="EMBL" id="SJPM01000006">
    <property type="protein sequence ID" value="TWT95708.1"/>
    <property type="molecule type" value="Genomic_DNA"/>
</dbReference>
<evidence type="ECO:0000313" key="1">
    <source>
        <dbReference type="EMBL" id="TWT95708.1"/>
    </source>
</evidence>
<keyword evidence="2" id="KW-1185">Reference proteome</keyword>
<evidence type="ECO:0008006" key="3">
    <source>
        <dbReference type="Google" id="ProtNLM"/>
    </source>
</evidence>
<reference evidence="1 2" key="1">
    <citation type="submission" date="2019-02" db="EMBL/GenBank/DDBJ databases">
        <title>Deep-cultivation of Planctomycetes and their phenomic and genomic characterization uncovers novel biology.</title>
        <authorList>
            <person name="Wiegand S."/>
            <person name="Jogler M."/>
            <person name="Boedeker C."/>
            <person name="Pinto D."/>
            <person name="Vollmers J."/>
            <person name="Rivas-Marin E."/>
            <person name="Kohn T."/>
            <person name="Peeters S.H."/>
            <person name="Heuer A."/>
            <person name="Rast P."/>
            <person name="Oberbeckmann S."/>
            <person name="Bunk B."/>
            <person name="Jeske O."/>
            <person name="Meyerdierks A."/>
            <person name="Storesund J.E."/>
            <person name="Kallscheuer N."/>
            <person name="Luecker S."/>
            <person name="Lage O.M."/>
            <person name="Pohl T."/>
            <person name="Merkel B.J."/>
            <person name="Hornburger P."/>
            <person name="Mueller R.-W."/>
            <person name="Bruemmer F."/>
            <person name="Labrenz M."/>
            <person name="Spormann A.M."/>
            <person name="Op Den Camp H."/>
            <person name="Overmann J."/>
            <person name="Amann R."/>
            <person name="Jetten M.S.M."/>
            <person name="Mascher T."/>
            <person name="Medema M.H."/>
            <person name="Devos D.P."/>
            <person name="Kaster A.-K."/>
            <person name="Ovreas L."/>
            <person name="Rohde M."/>
            <person name="Galperin M.Y."/>
            <person name="Jogler C."/>
        </authorList>
    </citation>
    <scope>NUCLEOTIDE SEQUENCE [LARGE SCALE GENOMIC DNA]</scope>
    <source>
        <strain evidence="1 2">Pla100</strain>
    </source>
</reference>
<organism evidence="1 2">
    <name type="scientific">Neorhodopirellula pilleata</name>
    <dbReference type="NCBI Taxonomy" id="2714738"/>
    <lineage>
        <taxon>Bacteria</taxon>
        <taxon>Pseudomonadati</taxon>
        <taxon>Planctomycetota</taxon>
        <taxon>Planctomycetia</taxon>
        <taxon>Pirellulales</taxon>
        <taxon>Pirellulaceae</taxon>
        <taxon>Neorhodopirellula</taxon>
    </lineage>
</organism>
<dbReference type="GO" id="GO:0003677">
    <property type="term" value="F:DNA binding"/>
    <property type="evidence" value="ECO:0007669"/>
    <property type="project" value="InterPro"/>
</dbReference>